<name>A0A0C2ZYH3_9AGAM</name>
<accession>A0A0C2ZYH3</accession>
<keyword evidence="2" id="KW-1185">Reference proteome</keyword>
<proteinExistence type="predicted"/>
<dbReference type="OrthoDB" id="2633226at2759"/>
<gene>
    <name evidence="1" type="ORF">SCLCIDRAFT_110509</name>
</gene>
<dbReference type="InParanoid" id="A0A0C2ZYH3"/>
<dbReference type="STRING" id="1036808.A0A0C2ZYH3"/>
<dbReference type="Proteomes" id="UP000053989">
    <property type="component" value="Unassembled WGS sequence"/>
</dbReference>
<sequence length="119" mass="13086">HGGTLMQYGWNAGPRHAHIFGLVRNIYKTLSGEEHEEHDKKILGIFALAWNLFTTTLPKEIVIPTCDAIAEAGLPVMTAQGNTEDIGYQLDLPSGPLHFNTAECAPAEGYLSQNYDVYV</sequence>
<protein>
    <submittedName>
        <fullName evidence="1">Uncharacterized protein</fullName>
    </submittedName>
</protein>
<evidence type="ECO:0000313" key="2">
    <source>
        <dbReference type="Proteomes" id="UP000053989"/>
    </source>
</evidence>
<reference evidence="1 2" key="1">
    <citation type="submission" date="2014-04" db="EMBL/GenBank/DDBJ databases">
        <authorList>
            <consortium name="DOE Joint Genome Institute"/>
            <person name="Kuo A."/>
            <person name="Kohler A."/>
            <person name="Nagy L.G."/>
            <person name="Floudas D."/>
            <person name="Copeland A."/>
            <person name="Barry K.W."/>
            <person name="Cichocki N."/>
            <person name="Veneault-Fourrey C."/>
            <person name="LaButti K."/>
            <person name="Lindquist E.A."/>
            <person name="Lipzen A."/>
            <person name="Lundell T."/>
            <person name="Morin E."/>
            <person name="Murat C."/>
            <person name="Sun H."/>
            <person name="Tunlid A."/>
            <person name="Henrissat B."/>
            <person name="Grigoriev I.V."/>
            <person name="Hibbett D.S."/>
            <person name="Martin F."/>
            <person name="Nordberg H.P."/>
            <person name="Cantor M.N."/>
            <person name="Hua S.X."/>
        </authorList>
    </citation>
    <scope>NUCLEOTIDE SEQUENCE [LARGE SCALE GENOMIC DNA]</scope>
    <source>
        <strain evidence="1 2">Foug A</strain>
    </source>
</reference>
<organism evidence="1 2">
    <name type="scientific">Scleroderma citrinum Foug A</name>
    <dbReference type="NCBI Taxonomy" id="1036808"/>
    <lineage>
        <taxon>Eukaryota</taxon>
        <taxon>Fungi</taxon>
        <taxon>Dikarya</taxon>
        <taxon>Basidiomycota</taxon>
        <taxon>Agaricomycotina</taxon>
        <taxon>Agaricomycetes</taxon>
        <taxon>Agaricomycetidae</taxon>
        <taxon>Boletales</taxon>
        <taxon>Sclerodermatineae</taxon>
        <taxon>Sclerodermataceae</taxon>
        <taxon>Scleroderma</taxon>
    </lineage>
</organism>
<dbReference type="AlphaFoldDB" id="A0A0C2ZYH3"/>
<dbReference type="HOGENOM" id="CLU_146429_0_0_1"/>
<feature type="non-terminal residue" evidence="1">
    <location>
        <position position="1"/>
    </location>
</feature>
<dbReference type="EMBL" id="KN822017">
    <property type="protein sequence ID" value="KIM66488.1"/>
    <property type="molecule type" value="Genomic_DNA"/>
</dbReference>
<evidence type="ECO:0000313" key="1">
    <source>
        <dbReference type="EMBL" id="KIM66488.1"/>
    </source>
</evidence>
<reference evidence="2" key="2">
    <citation type="submission" date="2015-01" db="EMBL/GenBank/DDBJ databases">
        <title>Evolutionary Origins and Diversification of the Mycorrhizal Mutualists.</title>
        <authorList>
            <consortium name="DOE Joint Genome Institute"/>
            <consortium name="Mycorrhizal Genomics Consortium"/>
            <person name="Kohler A."/>
            <person name="Kuo A."/>
            <person name="Nagy L.G."/>
            <person name="Floudas D."/>
            <person name="Copeland A."/>
            <person name="Barry K.W."/>
            <person name="Cichocki N."/>
            <person name="Veneault-Fourrey C."/>
            <person name="LaButti K."/>
            <person name="Lindquist E.A."/>
            <person name="Lipzen A."/>
            <person name="Lundell T."/>
            <person name="Morin E."/>
            <person name="Murat C."/>
            <person name="Riley R."/>
            <person name="Ohm R."/>
            <person name="Sun H."/>
            <person name="Tunlid A."/>
            <person name="Henrissat B."/>
            <person name="Grigoriev I.V."/>
            <person name="Hibbett D.S."/>
            <person name="Martin F."/>
        </authorList>
    </citation>
    <scope>NUCLEOTIDE SEQUENCE [LARGE SCALE GENOMIC DNA]</scope>
    <source>
        <strain evidence="2">Foug A</strain>
    </source>
</reference>